<dbReference type="EMBL" id="CABFWF030000011">
    <property type="protein sequence ID" value="CAD7035714.1"/>
    <property type="molecule type" value="Genomic_DNA"/>
</dbReference>
<protein>
    <submittedName>
        <fullName evidence="1">Uncharacterized protein</fullName>
    </submittedName>
</protein>
<name>A0ABN7JKI7_9HYPH</name>
<sequence>MDPAPSSHLEASHEQRGRLYQTWSSGLVLRCLWVLNKLYEGTITEYAV</sequence>
<organism evidence="1 2">
    <name type="scientific">Pseudorhizobium endolithicum</name>
    <dbReference type="NCBI Taxonomy" id="1191678"/>
    <lineage>
        <taxon>Bacteria</taxon>
        <taxon>Pseudomonadati</taxon>
        <taxon>Pseudomonadota</taxon>
        <taxon>Alphaproteobacteria</taxon>
        <taxon>Hyphomicrobiales</taxon>
        <taxon>Rhizobiaceae</taxon>
        <taxon>Rhizobium/Agrobacterium group</taxon>
        <taxon>Pseudorhizobium</taxon>
    </lineage>
</organism>
<keyword evidence="2" id="KW-1185">Reference proteome</keyword>
<proteinExistence type="predicted"/>
<reference evidence="1 2" key="1">
    <citation type="submission" date="2020-11" db="EMBL/GenBank/DDBJ databases">
        <authorList>
            <person name="Lassalle F."/>
        </authorList>
    </citation>
    <scope>NUCLEOTIDE SEQUENCE [LARGE SCALE GENOMIC DNA]</scope>
    <source>
        <strain evidence="1 2">JC140</strain>
    </source>
</reference>
<gene>
    <name evidence="1" type="ORF">REJC140_03443</name>
</gene>
<accession>A0ABN7JKI7</accession>
<dbReference type="Proteomes" id="UP000606921">
    <property type="component" value="Unassembled WGS sequence"/>
</dbReference>
<evidence type="ECO:0000313" key="2">
    <source>
        <dbReference type="Proteomes" id="UP000606921"/>
    </source>
</evidence>
<comment type="caution">
    <text evidence="1">The sequence shown here is derived from an EMBL/GenBank/DDBJ whole genome shotgun (WGS) entry which is preliminary data.</text>
</comment>
<evidence type="ECO:0000313" key="1">
    <source>
        <dbReference type="EMBL" id="CAD7035714.1"/>
    </source>
</evidence>